<sequence>MELKIYNQQGVFKTAVSPSDSDRHVKEVMNDNILNLSFTLYEYVKLGVNDYVDFEGERFTLLEDYKPEQKSTVEYAYSCKFYGIESELKKAKVLKMVDGDDELSFSYDATAAEHLQLICDNINRIKGTKNWVIGEVVSSANVNIEYDKIFCFDALSEIAKQFNTEWWIEGTTINLSRCEHGTPVSLGYGKGLLRLSRVENDTVPFFTRLYPLGSTRNIVASDYGHRRLQLSGGIRYVERNIHLGIVEQAEEEAFAHIFPKRVGTVSYVRTEEATGGDGNAFTIYYFTDEGLDFDPNTYEIEGLVKQVSFQGGELNGRDFEVNFNSETKEFEIITQFPYENQQLPGGLLIPKPGDEYILWNIRMPKEYYPLAEKEFEEAVQKHIESISIDTSVYKAPTDYIYFDENHIDLKLGRRVLLENEIYFPTGTHESRVTKISRRVNNTTDMDIECTYAVDYGRINQIESNIVDIQAAYKEQLNKDVLTVLKSWDSIDPTEYNVLSAVRTIRTIANSLSKLEKETADKYLRKDVPDTAKELETFLKGIKVIGEALVESLMVEKDSTFKGLLSSEVFTSGFPGGTGWALFWKEVLNAAGVKEKKAVMELDEMTVRGVMRVYEFVISQLLGENGTRLTTDMMRVDHIDAGTKTIYLDTEKGVLYNPFRTGDIVMVQQFSVNGHGGKRYEFEVVDVKVGALADGENRLDSITYKNFVGDVSSVAARDVLTRVDSATNSDRKGVIKQTSVEEGSPYLDVLYGMKTDPDNAVRLRLGRLAGIITYWWGQLQGYGLYSNNAYLLGDFRLRTGEDVRTKFEVMEGMLQSAMQSVVSTMTEEDNFLKNASFQDDMAYWERESDMALYDIGGQLLDLGVNFYSEKNKVADIDSFDGRFMLRIKRSHIRQLNADITKPEDGSVIFLTLKYHCAEEGILTAGFSGSAPYVEEAVPANEGFETLEVSGVWDGAGDFLLRFTGDLYIEQLTLTNHPLDDYKKEVSTKFEQTAEHILAVAEEVNKIDNTIKTAGWITTADGNKLWATITEVDSLGNRVTTHESSFHVTAQQINAIVSRIDKAEDDLGIIDHTIKTAGWITTADGNKLWATIDRVDVLGNRLTTHESSFHVTAQQINAIVSRVDTIDGTISKAGWITSADGNKLWASKTLEDGGTIVSYINQAADSVTINAKHIKLEGLVTANGNVQFTTDGKIIAKNGEFSGTVVGVSGSFKSLNCVNNDGDIVGGISFGSDGKMWFNGDLYHQGYDYDKKRSFRFYTSDVWCRGNFGARQRNTLVVYGSYGYYYVNGLETETGKVYVSLSSATSSNNETYYTIPLYGSSGDAAGFPVDLVIIKVSGTYRYLLSGMKSQRVTVINANDQNNSVYIYCNGNKVQWNGGEVADCFNIADFMSPAPASNLLGRGLVIGAFRDNNWS</sequence>
<reference evidence="1" key="1">
    <citation type="submission" date="2019-11" db="EMBL/GenBank/DDBJ databases">
        <authorList>
            <person name="Feng L."/>
        </authorList>
    </citation>
    <scope>NUCLEOTIDE SEQUENCE</scope>
    <source>
        <strain evidence="1">PdistasonisLFYP31</strain>
    </source>
</reference>
<evidence type="ECO:0000313" key="1">
    <source>
        <dbReference type="EMBL" id="VYU21414.1"/>
    </source>
</evidence>
<accession>A0A6N3D0D7</accession>
<organism evidence="1">
    <name type="scientific">Parabacteroides distasonis</name>
    <dbReference type="NCBI Taxonomy" id="823"/>
    <lineage>
        <taxon>Bacteria</taxon>
        <taxon>Pseudomonadati</taxon>
        <taxon>Bacteroidota</taxon>
        <taxon>Bacteroidia</taxon>
        <taxon>Bacteroidales</taxon>
        <taxon>Tannerellaceae</taxon>
        <taxon>Parabacteroides</taxon>
    </lineage>
</organism>
<dbReference type="EMBL" id="CACRUW010000012">
    <property type="protein sequence ID" value="VYU21414.1"/>
    <property type="molecule type" value="Genomic_DNA"/>
</dbReference>
<name>A0A6N3D0D7_PARDI</name>
<evidence type="ECO:0008006" key="2">
    <source>
        <dbReference type="Google" id="ProtNLM"/>
    </source>
</evidence>
<proteinExistence type="predicted"/>
<protein>
    <recommendedName>
        <fullName evidence="2">Prophage tail endopeptidase domain-containing protein</fullName>
    </recommendedName>
</protein>
<dbReference type="RefSeq" id="WP_156682484.1">
    <property type="nucleotide sequence ID" value="NZ_CACRUW010000012.1"/>
</dbReference>
<gene>
    <name evidence="1" type="ORF">PDLFYP31_00256</name>
</gene>